<reference evidence="4 5" key="1">
    <citation type="submission" date="2020-10" db="EMBL/GenBank/DDBJ databases">
        <title>Blautia liquoris sp.nov., isolated from the mud in a fermentation cellar used for the production of Chinese strong-flavoured liquor.</title>
        <authorList>
            <person name="Lu L."/>
        </authorList>
    </citation>
    <scope>NUCLEOTIDE SEQUENCE [LARGE SCALE GENOMIC DNA]</scope>
    <source>
        <strain evidence="4 5">LZLJ-3</strain>
    </source>
</reference>
<dbReference type="Gene3D" id="3.30.565.10">
    <property type="entry name" value="Histidine kinase-like ATPase, C-terminal domain"/>
    <property type="match status" value="1"/>
</dbReference>
<feature type="transmembrane region" description="Helical" evidence="1">
    <location>
        <begin position="291"/>
        <end position="315"/>
    </location>
</feature>
<sequence length="594" mass="69108">MKKLWGLKRDAAKSRLKKSFSKRLVKVWIFGVVIPLLAVGGLILWQSYKENHKEVDKTMKNVLQTVSDNMNNLMDNMNSVSWLLREDGTVGKNLPQYFEDEDMLKKSELLIYMREQIANYEAANSSISNLTYLWAEPGHKDPVKINVSSLADGKLPEEKDYLCKWKDVTFYGPHPSQSKAASYQSLSLLRPYKSDEQYGKVYIYMESGFRYLQTMFPENVMGMHTILLIESDDGRTMYSSDQKLVPLYSKTEHYTKKFSEDKHQYKVYEKKEKGNWKIHLWIPEHEYYRQIYGMAINFGFITILAVLVCILMSFVQWKSIYRPFVKFEKQLQRITMDDDAETKLEQMNIQEFDENFTLFTNMKKNILLLMNKVQAEEKQRSKLEIKEVMGKINPHFLYNTLDTLKWYAAGKSDKEMVHFITSLNKLLLYNMSRSPKATLEGELEAIRAYITLQQLKYDIDFHINTGKHPEVLQAELPRFVLQPLVENAILHSGSDHGKIQIDIELLANGKIAVIVKNVGQPINMEKFHDVLVQKNDSSSNGIGLQYVARMLEDRFGDQFDLRAESMEDGVNMVEIRIPFMADKITDDWIISKGV</sequence>
<dbReference type="GO" id="GO:0000155">
    <property type="term" value="F:phosphorelay sensor kinase activity"/>
    <property type="evidence" value="ECO:0007669"/>
    <property type="project" value="InterPro"/>
</dbReference>
<evidence type="ECO:0000259" key="2">
    <source>
        <dbReference type="Pfam" id="PF02518"/>
    </source>
</evidence>
<evidence type="ECO:0000313" key="5">
    <source>
        <dbReference type="Proteomes" id="UP000593601"/>
    </source>
</evidence>
<dbReference type="GO" id="GO:0016020">
    <property type="term" value="C:membrane"/>
    <property type="evidence" value="ECO:0007669"/>
    <property type="project" value="InterPro"/>
</dbReference>
<evidence type="ECO:0000259" key="3">
    <source>
        <dbReference type="Pfam" id="PF06580"/>
    </source>
</evidence>
<evidence type="ECO:0000256" key="1">
    <source>
        <dbReference type="SAM" id="Phobius"/>
    </source>
</evidence>
<dbReference type="SUPFAM" id="SSF55874">
    <property type="entry name" value="ATPase domain of HSP90 chaperone/DNA topoisomerase II/histidine kinase"/>
    <property type="match status" value="1"/>
</dbReference>
<organism evidence="4 5">
    <name type="scientific">Blautia liquoris</name>
    <dbReference type="NCBI Taxonomy" id="2779518"/>
    <lineage>
        <taxon>Bacteria</taxon>
        <taxon>Bacillati</taxon>
        <taxon>Bacillota</taxon>
        <taxon>Clostridia</taxon>
        <taxon>Lachnospirales</taxon>
        <taxon>Lachnospiraceae</taxon>
        <taxon>Blautia</taxon>
    </lineage>
</organism>
<gene>
    <name evidence="4" type="ORF">INP51_10520</name>
</gene>
<dbReference type="Proteomes" id="UP000593601">
    <property type="component" value="Chromosome"/>
</dbReference>
<dbReference type="PANTHER" id="PTHR34220">
    <property type="entry name" value="SENSOR HISTIDINE KINASE YPDA"/>
    <property type="match status" value="1"/>
</dbReference>
<keyword evidence="4" id="KW-0808">Transferase</keyword>
<dbReference type="PANTHER" id="PTHR34220:SF7">
    <property type="entry name" value="SENSOR HISTIDINE KINASE YPDA"/>
    <property type="match status" value="1"/>
</dbReference>
<dbReference type="Pfam" id="PF02518">
    <property type="entry name" value="HATPase_c"/>
    <property type="match status" value="1"/>
</dbReference>
<keyword evidence="1" id="KW-0472">Membrane</keyword>
<feature type="domain" description="Histidine kinase/HSP90-like ATPase" evidence="2">
    <location>
        <begin position="478"/>
        <end position="579"/>
    </location>
</feature>
<dbReference type="InterPro" id="IPR036890">
    <property type="entry name" value="HATPase_C_sf"/>
</dbReference>
<proteinExistence type="predicted"/>
<keyword evidence="1" id="KW-0812">Transmembrane</keyword>
<name>A0A7M2RFW1_9FIRM</name>
<accession>A0A7M2RFW1</accession>
<dbReference type="InterPro" id="IPR050640">
    <property type="entry name" value="Bact_2-comp_sensor_kinase"/>
</dbReference>
<dbReference type="RefSeq" id="WP_193734809.1">
    <property type="nucleotide sequence ID" value="NZ_CP063304.1"/>
</dbReference>
<dbReference type="EMBL" id="CP063304">
    <property type="protein sequence ID" value="QOV18447.1"/>
    <property type="molecule type" value="Genomic_DNA"/>
</dbReference>
<keyword evidence="4" id="KW-0418">Kinase</keyword>
<feature type="domain" description="Signal transduction histidine kinase internal region" evidence="3">
    <location>
        <begin position="384"/>
        <end position="458"/>
    </location>
</feature>
<evidence type="ECO:0000313" key="4">
    <source>
        <dbReference type="EMBL" id="QOV18447.1"/>
    </source>
</evidence>
<dbReference type="Pfam" id="PF06580">
    <property type="entry name" value="His_kinase"/>
    <property type="match status" value="1"/>
</dbReference>
<protein>
    <submittedName>
        <fullName evidence="4">Histidine kinase</fullName>
    </submittedName>
</protein>
<dbReference type="KEGG" id="bliq:INP51_10520"/>
<keyword evidence="1" id="KW-1133">Transmembrane helix</keyword>
<feature type="transmembrane region" description="Helical" evidence="1">
    <location>
        <begin position="24"/>
        <end position="45"/>
    </location>
</feature>
<dbReference type="InterPro" id="IPR010559">
    <property type="entry name" value="Sig_transdc_His_kin_internal"/>
</dbReference>
<dbReference type="InterPro" id="IPR003594">
    <property type="entry name" value="HATPase_dom"/>
</dbReference>
<dbReference type="AlphaFoldDB" id="A0A7M2RFW1"/>
<keyword evidence="5" id="KW-1185">Reference proteome</keyword>